<dbReference type="RefSeq" id="WP_344081135.1">
    <property type="nucleotide sequence ID" value="NZ_BAAAPO010000010.1"/>
</dbReference>
<protein>
    <submittedName>
        <fullName evidence="1">Uncharacterized protein</fullName>
    </submittedName>
</protein>
<gene>
    <name evidence="1" type="ORF">GCM10009811_06140</name>
</gene>
<evidence type="ECO:0000313" key="1">
    <source>
        <dbReference type="EMBL" id="GAA1783546.1"/>
    </source>
</evidence>
<sequence length="64" mass="6540">MTEPICTCPTDVAALLRAHIEDALTCPAHRPESEAARAEPPALNSDALTQSLAAALGGSTTPTL</sequence>
<dbReference type="Proteomes" id="UP001499938">
    <property type="component" value="Unassembled WGS sequence"/>
</dbReference>
<evidence type="ECO:0000313" key="2">
    <source>
        <dbReference type="Proteomes" id="UP001499938"/>
    </source>
</evidence>
<dbReference type="EMBL" id="BAAAPO010000010">
    <property type="protein sequence ID" value="GAA1783546.1"/>
    <property type="molecule type" value="Genomic_DNA"/>
</dbReference>
<proteinExistence type="predicted"/>
<reference evidence="1 2" key="1">
    <citation type="journal article" date="2019" name="Int. J. Syst. Evol. Microbiol.">
        <title>The Global Catalogue of Microorganisms (GCM) 10K type strain sequencing project: providing services to taxonomists for standard genome sequencing and annotation.</title>
        <authorList>
            <consortium name="The Broad Institute Genomics Platform"/>
            <consortium name="The Broad Institute Genome Sequencing Center for Infectious Disease"/>
            <person name="Wu L."/>
            <person name="Ma J."/>
        </authorList>
    </citation>
    <scope>NUCLEOTIDE SEQUENCE [LARGE SCALE GENOMIC DNA]</scope>
    <source>
        <strain evidence="1 2">JCM 15592</strain>
    </source>
</reference>
<accession>A0ABN2LCQ4</accession>
<organism evidence="1 2">
    <name type="scientific">Nostocoides veronense</name>
    <dbReference type="NCBI Taxonomy" id="330836"/>
    <lineage>
        <taxon>Bacteria</taxon>
        <taxon>Bacillati</taxon>
        <taxon>Actinomycetota</taxon>
        <taxon>Actinomycetes</taxon>
        <taxon>Micrococcales</taxon>
        <taxon>Intrasporangiaceae</taxon>
        <taxon>Nostocoides</taxon>
    </lineage>
</organism>
<keyword evidence="2" id="KW-1185">Reference proteome</keyword>
<name>A0ABN2LCQ4_9MICO</name>
<comment type="caution">
    <text evidence="1">The sequence shown here is derived from an EMBL/GenBank/DDBJ whole genome shotgun (WGS) entry which is preliminary data.</text>
</comment>